<comment type="caution">
    <text evidence="2">The sequence shown here is derived from an EMBL/GenBank/DDBJ whole genome shotgun (WGS) entry which is preliminary data.</text>
</comment>
<reference evidence="2 3" key="1">
    <citation type="journal article" date="2017" name="Front. Microbiol.">
        <title>Double-Face Meets the Bacterial World: The Opportunistic Pathogen Stenotrophomonas maltophilia.</title>
        <authorList>
            <person name="Lira F."/>
            <person name="Berg G."/>
            <person name="Martinez J.L."/>
        </authorList>
    </citation>
    <scope>NUCLEOTIDE SEQUENCE [LARGE SCALE GENOMIC DNA]</scope>
    <source>
        <strain evidence="2 3">EA1</strain>
    </source>
</reference>
<accession>A0A2J0U9B5</accession>
<dbReference type="Pfam" id="PF01381">
    <property type="entry name" value="HTH_3"/>
    <property type="match status" value="1"/>
</dbReference>
<evidence type="ECO:0000313" key="3">
    <source>
        <dbReference type="Proteomes" id="UP000230167"/>
    </source>
</evidence>
<dbReference type="InterPro" id="IPR001387">
    <property type="entry name" value="Cro/C1-type_HTH"/>
</dbReference>
<dbReference type="SMART" id="SM00530">
    <property type="entry name" value="HTH_XRE"/>
    <property type="match status" value="1"/>
</dbReference>
<dbReference type="CDD" id="cd00093">
    <property type="entry name" value="HTH_XRE"/>
    <property type="match status" value="1"/>
</dbReference>
<dbReference type="AlphaFoldDB" id="A0A2J0U9B5"/>
<evidence type="ECO:0000259" key="1">
    <source>
        <dbReference type="PROSITE" id="PS50943"/>
    </source>
</evidence>
<dbReference type="GO" id="GO:0003677">
    <property type="term" value="F:DNA binding"/>
    <property type="evidence" value="ECO:0007669"/>
    <property type="project" value="InterPro"/>
</dbReference>
<organism evidence="2 3">
    <name type="scientific">Stenotrophomonas maltophilia</name>
    <name type="common">Pseudomonas maltophilia</name>
    <name type="synonym">Xanthomonas maltophilia</name>
    <dbReference type="NCBI Taxonomy" id="40324"/>
    <lineage>
        <taxon>Bacteria</taxon>
        <taxon>Pseudomonadati</taxon>
        <taxon>Pseudomonadota</taxon>
        <taxon>Gammaproteobacteria</taxon>
        <taxon>Lysobacterales</taxon>
        <taxon>Lysobacteraceae</taxon>
        <taxon>Stenotrophomonas</taxon>
        <taxon>Stenotrophomonas maltophilia group</taxon>
    </lineage>
</organism>
<dbReference type="EMBL" id="NEQV01000005">
    <property type="protein sequence ID" value="PJL25917.1"/>
    <property type="molecule type" value="Genomic_DNA"/>
</dbReference>
<name>A0A2J0U9B5_STEMA</name>
<feature type="domain" description="HTH cro/C1-type" evidence="1">
    <location>
        <begin position="13"/>
        <end position="71"/>
    </location>
</feature>
<gene>
    <name evidence="2" type="ORF">B9Y64_15445</name>
</gene>
<dbReference type="PROSITE" id="PS50943">
    <property type="entry name" value="HTH_CROC1"/>
    <property type="match status" value="1"/>
</dbReference>
<dbReference type="Proteomes" id="UP000230167">
    <property type="component" value="Unassembled WGS sequence"/>
</dbReference>
<dbReference type="SUPFAM" id="SSF47413">
    <property type="entry name" value="lambda repressor-like DNA-binding domains"/>
    <property type="match status" value="1"/>
</dbReference>
<evidence type="ECO:0000313" key="2">
    <source>
        <dbReference type="EMBL" id="PJL25917.1"/>
    </source>
</evidence>
<sequence>MANDSSRTLADNVRRLMEAAGDTQAKVAKRAGLAQRSVGNVVTYGTTHETSPTLRTVDGIADAYGVPVWMLLLDQVPLEVLQSPELARLIDNYIKAPASARANIDRVADAEVRYAEIPGVPSRKTG</sequence>
<dbReference type="InterPro" id="IPR010982">
    <property type="entry name" value="Lambda_DNA-bd_dom_sf"/>
</dbReference>
<protein>
    <recommendedName>
        <fullName evidence="1">HTH cro/C1-type domain-containing protein</fullName>
    </recommendedName>
</protein>
<proteinExistence type="predicted"/>
<dbReference type="Gene3D" id="1.10.260.40">
    <property type="entry name" value="lambda repressor-like DNA-binding domains"/>
    <property type="match status" value="1"/>
</dbReference>